<feature type="domain" description="Alpha-carbonic anhydrase" evidence="2">
    <location>
        <begin position="551"/>
        <end position="789"/>
    </location>
</feature>
<dbReference type="PANTHER" id="PTHR37179">
    <property type="entry name" value="TRANSGLYCOSYLASE"/>
    <property type="match status" value="1"/>
</dbReference>
<dbReference type="SUPFAM" id="SSF51069">
    <property type="entry name" value="Carbonic anhydrase"/>
    <property type="match status" value="1"/>
</dbReference>
<dbReference type="Proteomes" id="UP001189624">
    <property type="component" value="Chromosome 5"/>
</dbReference>
<dbReference type="PANTHER" id="PTHR37179:SF1">
    <property type="entry name" value="TRANSGLYCOSYLASE"/>
    <property type="match status" value="1"/>
</dbReference>
<accession>A0AA86SKI5</accession>
<dbReference type="PROSITE" id="PS51144">
    <property type="entry name" value="ALPHA_CA_2"/>
    <property type="match status" value="1"/>
</dbReference>
<dbReference type="SMART" id="SM01057">
    <property type="entry name" value="Carb_anhydrase"/>
    <property type="match status" value="1"/>
</dbReference>
<protein>
    <recommendedName>
        <fullName evidence="2">Alpha-carbonic anhydrase domain-containing protein</fullName>
    </recommendedName>
</protein>
<dbReference type="EMBL" id="OY731402">
    <property type="protein sequence ID" value="CAJ1958167.1"/>
    <property type="molecule type" value="Genomic_DNA"/>
</dbReference>
<dbReference type="InterPro" id="IPR008258">
    <property type="entry name" value="Transglycosylase_SLT_dom_1"/>
</dbReference>
<dbReference type="InterPro" id="IPR001148">
    <property type="entry name" value="CA_dom"/>
</dbReference>
<organism evidence="3 4">
    <name type="scientific">Sphenostylis stenocarpa</name>
    <dbReference type="NCBI Taxonomy" id="92480"/>
    <lineage>
        <taxon>Eukaryota</taxon>
        <taxon>Viridiplantae</taxon>
        <taxon>Streptophyta</taxon>
        <taxon>Embryophyta</taxon>
        <taxon>Tracheophyta</taxon>
        <taxon>Spermatophyta</taxon>
        <taxon>Magnoliopsida</taxon>
        <taxon>eudicotyledons</taxon>
        <taxon>Gunneridae</taxon>
        <taxon>Pentapetalae</taxon>
        <taxon>rosids</taxon>
        <taxon>fabids</taxon>
        <taxon>Fabales</taxon>
        <taxon>Fabaceae</taxon>
        <taxon>Papilionoideae</taxon>
        <taxon>50 kb inversion clade</taxon>
        <taxon>NPAAA clade</taxon>
        <taxon>indigoferoid/millettioid clade</taxon>
        <taxon>Phaseoleae</taxon>
        <taxon>Sphenostylis</taxon>
    </lineage>
</organism>
<name>A0AA86SKI5_9FABA</name>
<dbReference type="Gramene" id="rna-AYBTSS11_LOCUS17592">
    <property type="protein sequence ID" value="CAJ1958167.1"/>
    <property type="gene ID" value="gene-AYBTSS11_LOCUS17592"/>
</dbReference>
<sequence length="803" mass="91356">MAISFSYWDDCVDPEDLEAMWNVADVSAEWIKAGEDRSQKVHLSRDPDGQPYLTQTEMRAVADIIIGRDFNSELDLGMMCAIAELESDRQLLVTNSSNISGEPSMGLMQLLPKTTRWLMSELGYCSYEMQEDTQFLFKPFVNVYFGAAYIKWLSNFDNKKRSEEFIVRAYKGSTKKATHKSTLRYWKSYLSVKESFPYRRKSVEGSPPPACVPVPASSENSKVVTQMKTMTCALRIEDVNGGEDGSDEACWDSIVSPEDMEAMWNQVEVRKLWNRSKQKRGKVRLILDENKRPYISRLEMKAVADIVLFKHLSTMKIKSTVICAIGEVLSKRFVDGLEERPGIMGIDYSTAYWLYLELGYRDYKLESVEDLKNPFVSMYFGAAYVAWERTPDFFVQAYFVGPTNVNPEETSTLWLKFEETLSKFEESRRYHKYSNCIGTTIKELGYAPKPRSWLRSMIKVDFTRIVEGRIINPSLTQKIVSSFLSSERAFPMRPNPLGNKTKVDISKQQTTNIKADTASWLVLFTMAIRIHFSIISMAVLALSTSADYFSVNFSYTGPNGPGNWGSLSPSYAACSNGKSQSPVDLIKTDIILNKKLKNLARNYLPTNATLVNNKFNIGVHFEGKVGDININGKNYSLKQLHWHSPSEHRANSRIHDAELHLVHLTQDNSDIAVVAVLYKLGDPDPLISQFEDKLAELGKENLAGTKDNQIALGTFDLEDINRSSHRYYRYVGSLTTPPCKEGVTWNILGKLRTLSKEQLELLKAPLEPEFKHNARPLQQINGRKIEMYYHPNHLHGTHAKNPK</sequence>
<dbReference type="SUPFAM" id="SSF53955">
    <property type="entry name" value="Lysozyme-like"/>
    <property type="match status" value="1"/>
</dbReference>
<keyword evidence="4" id="KW-1185">Reference proteome</keyword>
<dbReference type="InterPro" id="IPR023346">
    <property type="entry name" value="Lysozyme-like_dom_sf"/>
</dbReference>
<evidence type="ECO:0000313" key="4">
    <source>
        <dbReference type="Proteomes" id="UP001189624"/>
    </source>
</evidence>
<evidence type="ECO:0000256" key="1">
    <source>
        <dbReference type="ARBA" id="ARBA00048348"/>
    </source>
</evidence>
<proteinExistence type="predicted"/>
<dbReference type="Pfam" id="PF01464">
    <property type="entry name" value="SLT"/>
    <property type="match status" value="1"/>
</dbReference>
<dbReference type="GO" id="GO:0004089">
    <property type="term" value="F:carbonate dehydratase activity"/>
    <property type="evidence" value="ECO:0007669"/>
    <property type="project" value="UniProtKB-EC"/>
</dbReference>
<dbReference type="InterPro" id="IPR036398">
    <property type="entry name" value="CA_dom_sf"/>
</dbReference>
<dbReference type="Pfam" id="PF00194">
    <property type="entry name" value="Carb_anhydrase"/>
    <property type="match status" value="1"/>
</dbReference>
<dbReference type="AlphaFoldDB" id="A0AA86SKI5"/>
<reference evidence="3" key="1">
    <citation type="submission" date="2023-10" db="EMBL/GenBank/DDBJ databases">
        <authorList>
            <person name="Domelevo Entfellner J.-B."/>
        </authorList>
    </citation>
    <scope>NUCLEOTIDE SEQUENCE</scope>
</reference>
<comment type="catalytic activity">
    <reaction evidence="1">
        <text>hydrogencarbonate + H(+) = CO2 + H2O</text>
        <dbReference type="Rhea" id="RHEA:10748"/>
        <dbReference type="ChEBI" id="CHEBI:15377"/>
        <dbReference type="ChEBI" id="CHEBI:15378"/>
        <dbReference type="ChEBI" id="CHEBI:16526"/>
        <dbReference type="ChEBI" id="CHEBI:17544"/>
        <dbReference type="EC" id="4.2.1.1"/>
    </reaction>
</comment>
<dbReference type="InterPro" id="IPR041891">
    <property type="entry name" value="Alpha_CA_prokaryot-like"/>
</dbReference>
<evidence type="ECO:0000313" key="3">
    <source>
        <dbReference type="EMBL" id="CAJ1958167.1"/>
    </source>
</evidence>
<dbReference type="CDD" id="cd03124">
    <property type="entry name" value="alpha_CA_prokaryotic_like"/>
    <property type="match status" value="1"/>
</dbReference>
<dbReference type="Gene3D" id="1.10.530.10">
    <property type="match status" value="2"/>
</dbReference>
<gene>
    <name evidence="3" type="ORF">AYBTSS11_LOCUS17592</name>
</gene>
<dbReference type="Gene3D" id="3.10.200.10">
    <property type="entry name" value="Alpha carbonic anhydrase"/>
    <property type="match status" value="1"/>
</dbReference>
<evidence type="ECO:0000259" key="2">
    <source>
        <dbReference type="PROSITE" id="PS51144"/>
    </source>
</evidence>